<dbReference type="Pfam" id="PF01638">
    <property type="entry name" value="HxlR"/>
    <property type="match status" value="1"/>
</dbReference>
<sequence length="108" mass="11904">MEVALELIGTRSAMTLLREAFLGARRFDDLVARAGLSSMTASVRLKEFVAAGLMYKRPYQASYGTRCEYVLTDLGHACQPVVRALMQFGMEVEHSERVALDRSADAAS</sequence>
<name>A0A7I7XPD3_9MYCO</name>
<dbReference type="InterPro" id="IPR002577">
    <property type="entry name" value="HTH_HxlR"/>
</dbReference>
<dbReference type="KEGG" id="mmag:MMAD_54020"/>
<evidence type="ECO:0000256" key="1">
    <source>
        <dbReference type="ARBA" id="ARBA00023015"/>
    </source>
</evidence>
<evidence type="ECO:0000256" key="2">
    <source>
        <dbReference type="ARBA" id="ARBA00023125"/>
    </source>
</evidence>
<protein>
    <recommendedName>
        <fullName evidence="4">HTH hxlR-type domain-containing protein</fullName>
    </recommendedName>
</protein>
<evidence type="ECO:0000256" key="3">
    <source>
        <dbReference type="ARBA" id="ARBA00023163"/>
    </source>
</evidence>
<dbReference type="EMBL" id="AP022610">
    <property type="protein sequence ID" value="BBZ31107.1"/>
    <property type="molecule type" value="Genomic_DNA"/>
</dbReference>
<dbReference type="Gene3D" id="1.10.10.10">
    <property type="entry name" value="Winged helix-like DNA-binding domain superfamily/Winged helix DNA-binding domain"/>
    <property type="match status" value="1"/>
</dbReference>
<proteinExistence type="predicted"/>
<gene>
    <name evidence="5" type="ORF">MMAD_54020</name>
</gene>
<accession>A0A7I7XPD3</accession>
<dbReference type="Proteomes" id="UP000466517">
    <property type="component" value="Chromosome"/>
</dbReference>
<keyword evidence="2" id="KW-0238">DNA-binding</keyword>
<evidence type="ECO:0000313" key="5">
    <source>
        <dbReference type="EMBL" id="BBZ31107.1"/>
    </source>
</evidence>
<dbReference type="AlphaFoldDB" id="A0A7I7XPD3"/>
<reference evidence="5 6" key="1">
    <citation type="journal article" date="2019" name="Emerg. Microbes Infect.">
        <title>Comprehensive subspecies identification of 175 nontuberculous mycobacteria species based on 7547 genomic profiles.</title>
        <authorList>
            <person name="Matsumoto Y."/>
            <person name="Kinjo T."/>
            <person name="Motooka D."/>
            <person name="Nabeya D."/>
            <person name="Jung N."/>
            <person name="Uechi K."/>
            <person name="Horii T."/>
            <person name="Iida T."/>
            <person name="Fujita J."/>
            <person name="Nakamura S."/>
        </authorList>
    </citation>
    <scope>NUCLEOTIDE SEQUENCE [LARGE SCALE GENOMIC DNA]</scope>
    <source>
        <strain evidence="5 6">JCM 13574</strain>
    </source>
</reference>
<dbReference type="InterPro" id="IPR036388">
    <property type="entry name" value="WH-like_DNA-bd_sf"/>
</dbReference>
<keyword evidence="3" id="KW-0804">Transcription</keyword>
<keyword evidence="6" id="KW-1185">Reference proteome</keyword>
<organism evidence="5 6">
    <name type="scientific">Mycolicibacterium madagascariense</name>
    <dbReference type="NCBI Taxonomy" id="212765"/>
    <lineage>
        <taxon>Bacteria</taxon>
        <taxon>Bacillati</taxon>
        <taxon>Actinomycetota</taxon>
        <taxon>Actinomycetes</taxon>
        <taxon>Mycobacteriales</taxon>
        <taxon>Mycobacteriaceae</taxon>
        <taxon>Mycolicibacterium</taxon>
    </lineage>
</organism>
<evidence type="ECO:0000313" key="6">
    <source>
        <dbReference type="Proteomes" id="UP000466517"/>
    </source>
</evidence>
<dbReference type="PANTHER" id="PTHR33204:SF18">
    <property type="entry name" value="TRANSCRIPTIONAL REGULATORY PROTEIN"/>
    <property type="match status" value="1"/>
</dbReference>
<dbReference type="InterPro" id="IPR036390">
    <property type="entry name" value="WH_DNA-bd_sf"/>
</dbReference>
<dbReference type="PANTHER" id="PTHR33204">
    <property type="entry name" value="TRANSCRIPTIONAL REGULATOR, MARR FAMILY"/>
    <property type="match status" value="1"/>
</dbReference>
<feature type="domain" description="HTH hxlR-type" evidence="4">
    <location>
        <begin position="1"/>
        <end position="97"/>
    </location>
</feature>
<dbReference type="PROSITE" id="PS51118">
    <property type="entry name" value="HTH_HXLR"/>
    <property type="match status" value="1"/>
</dbReference>
<dbReference type="GO" id="GO:0003677">
    <property type="term" value="F:DNA binding"/>
    <property type="evidence" value="ECO:0007669"/>
    <property type="project" value="UniProtKB-KW"/>
</dbReference>
<evidence type="ECO:0000259" key="4">
    <source>
        <dbReference type="PROSITE" id="PS51118"/>
    </source>
</evidence>
<keyword evidence="1" id="KW-0805">Transcription regulation</keyword>
<dbReference type="SUPFAM" id="SSF46785">
    <property type="entry name" value="Winged helix' DNA-binding domain"/>
    <property type="match status" value="1"/>
</dbReference>